<dbReference type="GO" id="GO:0005874">
    <property type="term" value="C:microtubule"/>
    <property type="evidence" value="ECO:0007669"/>
    <property type="project" value="UniProtKB-KW"/>
</dbReference>
<feature type="domain" description="Kinesin motor" evidence="7">
    <location>
        <begin position="58"/>
        <end position="485"/>
    </location>
</feature>
<dbReference type="STRING" id="1450538.A0A2V5HIR9"/>
<dbReference type="SMART" id="SM00129">
    <property type="entry name" value="KISc"/>
    <property type="match status" value="1"/>
</dbReference>
<dbReference type="GO" id="GO:0005819">
    <property type="term" value="C:spindle"/>
    <property type="evidence" value="ECO:0007669"/>
    <property type="project" value="TreeGrafter"/>
</dbReference>
<keyword evidence="2 3" id="KW-0067">ATP-binding</keyword>
<evidence type="ECO:0000256" key="6">
    <source>
        <dbReference type="SAM" id="SignalP"/>
    </source>
</evidence>
<name>A0A2V5HIR9_ASPV1</name>
<evidence type="ECO:0000256" key="4">
    <source>
        <dbReference type="RuleBase" id="RU000394"/>
    </source>
</evidence>
<dbReference type="PROSITE" id="PS50067">
    <property type="entry name" value="KINESIN_MOTOR_2"/>
    <property type="match status" value="1"/>
</dbReference>
<dbReference type="AlphaFoldDB" id="A0A2V5HIR9"/>
<evidence type="ECO:0000256" key="5">
    <source>
        <dbReference type="SAM" id="MobiDB-lite"/>
    </source>
</evidence>
<dbReference type="GO" id="GO:0003777">
    <property type="term" value="F:microtubule motor activity"/>
    <property type="evidence" value="ECO:0007669"/>
    <property type="project" value="InterPro"/>
</dbReference>
<dbReference type="InterPro" id="IPR027640">
    <property type="entry name" value="Kinesin-like_fam"/>
</dbReference>
<dbReference type="GO" id="GO:0005524">
    <property type="term" value="F:ATP binding"/>
    <property type="evidence" value="ECO:0007669"/>
    <property type="project" value="UniProtKB-UniRule"/>
</dbReference>
<dbReference type="EMBL" id="KZ825114">
    <property type="protein sequence ID" value="PYI21834.1"/>
    <property type="molecule type" value="Genomic_DNA"/>
</dbReference>
<feature type="chain" id="PRO_5015945366" description="Kinesin-like protein" evidence="6">
    <location>
        <begin position="22"/>
        <end position="489"/>
    </location>
</feature>
<dbReference type="GO" id="GO:0005871">
    <property type="term" value="C:kinesin complex"/>
    <property type="evidence" value="ECO:0007669"/>
    <property type="project" value="TreeGrafter"/>
</dbReference>
<sequence>MADNSCLPLSFCCLCHFCCLGQQFYITSEHHLDPTHKRCNPASSSSAGAPFPPDASDPAELTRNYEPHPSHNRISISLPPQSPQARPWKSSHAFTHIFEASDTNRAVFDAVVAPTLPRVLTGGTSTVCAYGHSGSGKSHTIIGYDFEHREQYGLCLAAAQHLLDALHAVNTNTTDKTSHLGLGLRMYELRGNAAFDLLNDHSKCHIREGGDGKTHVRGETEVLEHGRVRVRPIATKACWSFDEFLTHLRGGLALRATGSSTVHDLSSRTHAVLEVEIVSRALLAAREAVVERESDFVPVAKRATDVYLEESLRGLVKDAEGKYVPNPEYQVNQARIDAAEAEKAEFQGCVDDAVRKVEEVLRTASHFCLGGKLVLVDLAGSEFYHDKTIAAVPRPKLSPQEQREGRQINTDLLALKEVIRARAARAARIPYRSSPLTMVLREHFQGTTGQGADAGSRMILTVSPALGQGAATANTLKYGSLVGGLGPGK</sequence>
<dbReference type="GO" id="GO:0016887">
    <property type="term" value="F:ATP hydrolysis activity"/>
    <property type="evidence" value="ECO:0007669"/>
    <property type="project" value="TreeGrafter"/>
</dbReference>
<dbReference type="PRINTS" id="PR00380">
    <property type="entry name" value="KINESINHEAVY"/>
</dbReference>
<dbReference type="InterPro" id="IPR019821">
    <property type="entry name" value="Kinesin_motor_CS"/>
</dbReference>
<keyword evidence="4" id="KW-0493">Microtubule</keyword>
<evidence type="ECO:0000313" key="9">
    <source>
        <dbReference type="Proteomes" id="UP000249829"/>
    </source>
</evidence>
<dbReference type="Pfam" id="PF00225">
    <property type="entry name" value="Kinesin"/>
    <property type="match status" value="2"/>
</dbReference>
<dbReference type="InterPro" id="IPR027417">
    <property type="entry name" value="P-loop_NTPase"/>
</dbReference>
<evidence type="ECO:0000256" key="2">
    <source>
        <dbReference type="ARBA" id="ARBA00022840"/>
    </source>
</evidence>
<feature type="signal peptide" evidence="6">
    <location>
        <begin position="1"/>
        <end position="21"/>
    </location>
</feature>
<evidence type="ECO:0000259" key="7">
    <source>
        <dbReference type="PROSITE" id="PS50067"/>
    </source>
</evidence>
<reference evidence="8 9" key="1">
    <citation type="submission" date="2018-02" db="EMBL/GenBank/DDBJ databases">
        <title>The genomes of Aspergillus section Nigri reveals drivers in fungal speciation.</title>
        <authorList>
            <consortium name="DOE Joint Genome Institute"/>
            <person name="Vesth T.C."/>
            <person name="Nybo J."/>
            <person name="Theobald S."/>
            <person name="Brandl J."/>
            <person name="Frisvad J.C."/>
            <person name="Nielsen K.F."/>
            <person name="Lyhne E.K."/>
            <person name="Kogle M.E."/>
            <person name="Kuo A."/>
            <person name="Riley R."/>
            <person name="Clum A."/>
            <person name="Nolan M."/>
            <person name="Lipzen A."/>
            <person name="Salamov A."/>
            <person name="Henrissat B."/>
            <person name="Wiebenga A."/>
            <person name="De vries R.P."/>
            <person name="Grigoriev I.V."/>
            <person name="Mortensen U.H."/>
            <person name="Andersen M.R."/>
            <person name="Baker S.E."/>
        </authorList>
    </citation>
    <scope>NUCLEOTIDE SEQUENCE [LARGE SCALE GENOMIC DNA]</scope>
    <source>
        <strain evidence="8 9">CBS 115571</strain>
    </source>
</reference>
<evidence type="ECO:0000256" key="3">
    <source>
        <dbReference type="PROSITE-ProRule" id="PRU00283"/>
    </source>
</evidence>
<keyword evidence="3 4" id="KW-0505">Motor protein</keyword>
<evidence type="ECO:0000256" key="1">
    <source>
        <dbReference type="ARBA" id="ARBA00022741"/>
    </source>
</evidence>
<keyword evidence="6" id="KW-0732">Signal</keyword>
<evidence type="ECO:0000313" key="8">
    <source>
        <dbReference type="EMBL" id="PYI21834.1"/>
    </source>
</evidence>
<proteinExistence type="inferred from homology"/>
<dbReference type="GO" id="GO:0007018">
    <property type="term" value="P:microtubule-based movement"/>
    <property type="evidence" value="ECO:0007669"/>
    <property type="project" value="InterPro"/>
</dbReference>
<dbReference type="Proteomes" id="UP000249829">
    <property type="component" value="Unassembled WGS sequence"/>
</dbReference>
<dbReference type="PANTHER" id="PTHR24115:SF0">
    <property type="entry name" value="FI21273P1-RELATED"/>
    <property type="match status" value="1"/>
</dbReference>
<keyword evidence="9" id="KW-1185">Reference proteome</keyword>
<dbReference type="InterPro" id="IPR036961">
    <property type="entry name" value="Kinesin_motor_dom_sf"/>
</dbReference>
<organism evidence="8 9">
    <name type="scientific">Aspergillus violaceofuscus (strain CBS 115571)</name>
    <dbReference type="NCBI Taxonomy" id="1450538"/>
    <lineage>
        <taxon>Eukaryota</taxon>
        <taxon>Fungi</taxon>
        <taxon>Dikarya</taxon>
        <taxon>Ascomycota</taxon>
        <taxon>Pezizomycotina</taxon>
        <taxon>Eurotiomycetes</taxon>
        <taxon>Eurotiomycetidae</taxon>
        <taxon>Eurotiales</taxon>
        <taxon>Aspergillaceae</taxon>
        <taxon>Aspergillus</taxon>
    </lineage>
</organism>
<keyword evidence="1 3" id="KW-0547">Nucleotide-binding</keyword>
<accession>A0A2V5HIR9</accession>
<comment type="similarity">
    <text evidence="3 4">Belongs to the TRAFAC class myosin-kinesin ATPase superfamily. Kinesin family.</text>
</comment>
<dbReference type="PROSITE" id="PS00411">
    <property type="entry name" value="KINESIN_MOTOR_1"/>
    <property type="match status" value="1"/>
</dbReference>
<protein>
    <recommendedName>
        <fullName evidence="4">Kinesin-like protein</fullName>
    </recommendedName>
</protein>
<dbReference type="Gene3D" id="3.40.850.10">
    <property type="entry name" value="Kinesin motor domain"/>
    <property type="match status" value="1"/>
</dbReference>
<dbReference type="SUPFAM" id="SSF52540">
    <property type="entry name" value="P-loop containing nucleoside triphosphate hydrolases"/>
    <property type="match status" value="1"/>
</dbReference>
<dbReference type="InterPro" id="IPR001752">
    <property type="entry name" value="Kinesin_motor_dom"/>
</dbReference>
<dbReference type="PANTHER" id="PTHR24115">
    <property type="entry name" value="KINESIN-RELATED"/>
    <property type="match status" value="1"/>
</dbReference>
<feature type="region of interest" description="Disordered" evidence="5">
    <location>
        <begin position="36"/>
        <end position="82"/>
    </location>
</feature>
<dbReference type="GO" id="GO:0008017">
    <property type="term" value="F:microtubule binding"/>
    <property type="evidence" value="ECO:0007669"/>
    <property type="project" value="InterPro"/>
</dbReference>
<dbReference type="OMA" id="CKCHIRE"/>
<gene>
    <name evidence="8" type="ORF">BO99DRAFT_471779</name>
</gene>
<feature type="binding site" evidence="3">
    <location>
        <begin position="131"/>
        <end position="138"/>
    </location>
    <ligand>
        <name>ATP</name>
        <dbReference type="ChEBI" id="CHEBI:30616"/>
    </ligand>
</feature>